<dbReference type="SUPFAM" id="SSF69848">
    <property type="entry name" value="LCCL domain"/>
    <property type="match status" value="1"/>
</dbReference>
<dbReference type="InterPro" id="IPR036609">
    <property type="entry name" value="LCCL_sf"/>
</dbReference>
<accession>A0A6I9TGY3</accession>
<evidence type="ECO:0000313" key="1">
    <source>
        <dbReference type="Proteomes" id="UP000504604"/>
    </source>
</evidence>
<dbReference type="AlphaFoldDB" id="A0A6I9TGY3"/>
<protein>
    <submittedName>
        <fullName evidence="2">Uncharacterized protein LOC105165806</fullName>
    </submittedName>
</protein>
<dbReference type="KEGG" id="sind:105165806"/>
<dbReference type="InterPro" id="IPR013951">
    <property type="entry name" value="Rxt3"/>
</dbReference>
<gene>
    <name evidence="2" type="primary">LOC105165806</name>
</gene>
<sequence>MQELIKLWKDYELSQADKACEGSQNGPTLEICVPAEHVTATNRQVRGGQLWGTDVYTVDSDLVAVLMHTGYCRPTASPPPSATKELRATIRVLPPQDCYISTLRNNVRSRAWGAAIGCSYRVERCCVVKKGGGIIDLEPCLAHSSTMEPTLAPVAVERTMTTRAAASNALRQQRFVREVTIQFNLCMEPWLKYSISAVADKGLKKSLFTSARLKKGEVLYVETHSRRLLYDGVPCENLPTSANLKGAARTSVSASVNTKVGPLSPVKIALIAGGGECARKYLCDVVFAIFDARDGATTFANVFFGRYCVEIEVAGCCFCLTG</sequence>
<dbReference type="Proteomes" id="UP000504604">
    <property type="component" value="Linkage group LG6"/>
</dbReference>
<dbReference type="Gene3D" id="2.170.130.20">
    <property type="entry name" value="LCCL-like domain"/>
    <property type="match status" value="1"/>
</dbReference>
<proteinExistence type="predicted"/>
<dbReference type="RefSeq" id="XP_011083270.1">
    <property type="nucleotide sequence ID" value="XM_011084968.2"/>
</dbReference>
<keyword evidence="1" id="KW-1185">Reference proteome</keyword>
<reference evidence="2" key="1">
    <citation type="submission" date="2025-08" db="UniProtKB">
        <authorList>
            <consortium name="RefSeq"/>
        </authorList>
    </citation>
    <scope>IDENTIFICATION</scope>
</reference>
<dbReference type="GeneID" id="105165806"/>
<dbReference type="OrthoDB" id="896293at2759"/>
<dbReference type="InParanoid" id="A0A6I9TGY3"/>
<organism evidence="1 2">
    <name type="scientific">Sesamum indicum</name>
    <name type="common">Oriental sesame</name>
    <name type="synonym">Sesamum orientale</name>
    <dbReference type="NCBI Taxonomy" id="4182"/>
    <lineage>
        <taxon>Eukaryota</taxon>
        <taxon>Viridiplantae</taxon>
        <taxon>Streptophyta</taxon>
        <taxon>Embryophyta</taxon>
        <taxon>Tracheophyta</taxon>
        <taxon>Spermatophyta</taxon>
        <taxon>Magnoliopsida</taxon>
        <taxon>eudicotyledons</taxon>
        <taxon>Gunneridae</taxon>
        <taxon>Pentapetalae</taxon>
        <taxon>asterids</taxon>
        <taxon>lamiids</taxon>
        <taxon>Lamiales</taxon>
        <taxon>Pedaliaceae</taxon>
        <taxon>Sesamum</taxon>
    </lineage>
</organism>
<dbReference type="Pfam" id="PF08642">
    <property type="entry name" value="Rxt3"/>
    <property type="match status" value="1"/>
</dbReference>
<name>A0A6I9TGY3_SESIN</name>
<evidence type="ECO:0000313" key="2">
    <source>
        <dbReference type="RefSeq" id="XP_011083270.1"/>
    </source>
</evidence>